<keyword evidence="1" id="KW-0479">Metal-binding</keyword>
<dbReference type="Pfam" id="PF06839">
    <property type="entry name" value="Zn_ribbon_GRF"/>
    <property type="match status" value="1"/>
</dbReference>
<keyword evidence="8" id="KW-1185">Reference proteome</keyword>
<dbReference type="PANTHER" id="PTHR33248">
    <property type="entry name" value="ZINC ION-BINDING PROTEIN"/>
    <property type="match status" value="1"/>
</dbReference>
<dbReference type="AlphaFoldDB" id="A0AAD5BMR7"/>
<organism evidence="7 8">
    <name type="scientific">Ambrosia artemisiifolia</name>
    <name type="common">Common ragweed</name>
    <dbReference type="NCBI Taxonomy" id="4212"/>
    <lineage>
        <taxon>Eukaryota</taxon>
        <taxon>Viridiplantae</taxon>
        <taxon>Streptophyta</taxon>
        <taxon>Embryophyta</taxon>
        <taxon>Tracheophyta</taxon>
        <taxon>Spermatophyta</taxon>
        <taxon>Magnoliopsida</taxon>
        <taxon>eudicotyledons</taxon>
        <taxon>Gunneridae</taxon>
        <taxon>Pentapetalae</taxon>
        <taxon>asterids</taxon>
        <taxon>campanulids</taxon>
        <taxon>Asterales</taxon>
        <taxon>Asteraceae</taxon>
        <taxon>Asteroideae</taxon>
        <taxon>Heliantheae alliance</taxon>
        <taxon>Heliantheae</taxon>
        <taxon>Ambrosia</taxon>
    </lineage>
</organism>
<reference evidence="7" key="1">
    <citation type="submission" date="2022-06" db="EMBL/GenBank/DDBJ databases">
        <title>Uncovering the hologenomic basis of an extraordinary plant invasion.</title>
        <authorList>
            <person name="Bieker V.C."/>
            <person name="Martin M.D."/>
            <person name="Gilbert T."/>
            <person name="Hodgins K."/>
            <person name="Battlay P."/>
            <person name="Petersen B."/>
            <person name="Wilson J."/>
        </authorList>
    </citation>
    <scope>NUCLEOTIDE SEQUENCE</scope>
    <source>
        <strain evidence="7">AA19_3_7</strain>
        <tissue evidence="7">Leaf</tissue>
    </source>
</reference>
<evidence type="ECO:0000256" key="4">
    <source>
        <dbReference type="PROSITE-ProRule" id="PRU01343"/>
    </source>
</evidence>
<feature type="non-terminal residue" evidence="7">
    <location>
        <position position="95"/>
    </location>
</feature>
<gene>
    <name evidence="7" type="ORF">M8C21_007003</name>
</gene>
<keyword evidence="2 4" id="KW-0863">Zinc-finger</keyword>
<dbReference type="Proteomes" id="UP001206925">
    <property type="component" value="Unassembled WGS sequence"/>
</dbReference>
<evidence type="ECO:0000256" key="2">
    <source>
        <dbReference type="ARBA" id="ARBA00022771"/>
    </source>
</evidence>
<evidence type="ECO:0000313" key="8">
    <source>
        <dbReference type="Proteomes" id="UP001206925"/>
    </source>
</evidence>
<evidence type="ECO:0000256" key="5">
    <source>
        <dbReference type="SAM" id="Coils"/>
    </source>
</evidence>
<protein>
    <recommendedName>
        <fullName evidence="6">GRF-type domain-containing protein</fullName>
    </recommendedName>
</protein>
<evidence type="ECO:0000256" key="3">
    <source>
        <dbReference type="ARBA" id="ARBA00022833"/>
    </source>
</evidence>
<evidence type="ECO:0000313" key="7">
    <source>
        <dbReference type="EMBL" id="KAI7725044.1"/>
    </source>
</evidence>
<dbReference type="GO" id="GO:0008270">
    <property type="term" value="F:zinc ion binding"/>
    <property type="evidence" value="ECO:0007669"/>
    <property type="project" value="UniProtKB-KW"/>
</dbReference>
<keyword evidence="5" id="KW-0175">Coiled coil</keyword>
<feature type="coiled-coil region" evidence="5">
    <location>
        <begin position="54"/>
        <end position="88"/>
    </location>
</feature>
<evidence type="ECO:0000256" key="1">
    <source>
        <dbReference type="ARBA" id="ARBA00022723"/>
    </source>
</evidence>
<name>A0AAD5BMR7_AMBAR</name>
<proteinExistence type="predicted"/>
<sequence>MAPIYCRCEREAIVRTSWTSKNPGRRFYSCPIKASQCGGFLGWVEPDNVSAGSKNELEGSITELQGSISELEAVNDVLVDKLKAKEDESRKRKKY</sequence>
<accession>A0AAD5BMR7</accession>
<feature type="domain" description="GRF-type" evidence="6">
    <location>
        <begin position="6"/>
        <end position="47"/>
    </location>
</feature>
<dbReference type="EMBL" id="JAMZMK010012084">
    <property type="protein sequence ID" value="KAI7725044.1"/>
    <property type="molecule type" value="Genomic_DNA"/>
</dbReference>
<evidence type="ECO:0000259" key="6">
    <source>
        <dbReference type="PROSITE" id="PS51999"/>
    </source>
</evidence>
<dbReference type="InterPro" id="IPR010666">
    <property type="entry name" value="Znf_GRF"/>
</dbReference>
<keyword evidence="3" id="KW-0862">Zinc</keyword>
<dbReference type="PROSITE" id="PS51999">
    <property type="entry name" value="ZF_GRF"/>
    <property type="match status" value="1"/>
</dbReference>
<comment type="caution">
    <text evidence="7">The sequence shown here is derived from an EMBL/GenBank/DDBJ whole genome shotgun (WGS) entry which is preliminary data.</text>
</comment>